<evidence type="ECO:0000313" key="2">
    <source>
        <dbReference type="Proteomes" id="UP000070339"/>
    </source>
</evidence>
<reference evidence="1 2" key="1">
    <citation type="journal article" date="2016" name="Int. J. Syst. Evol. Microbiol.">
        <title>Resolving the Complexity of Human Skin Metagenomes Using Single-Molecule Sequencing.</title>
        <authorList>
            <consortium name="NISC Comparative Sequencing Program"/>
            <person name="Tsai Y.C."/>
            <person name="Conlan S."/>
            <person name="Deming C."/>
            <person name="Segre J.A."/>
            <person name="Kong H.H."/>
            <person name="Korlach J."/>
            <person name="Oh J."/>
        </authorList>
    </citation>
    <scope>NUCLEOTIDE SEQUENCE [LARGE SCALE GENOMIC DNA]</scope>
    <source>
        <strain evidence="1 2">1B08</strain>
    </source>
</reference>
<gene>
    <name evidence="1" type="ORF">WM41_2292</name>
</gene>
<dbReference type="EMBL" id="LTEB01000041">
    <property type="protein sequence ID" value="KXU17053.1"/>
    <property type="molecule type" value="Genomic_DNA"/>
</dbReference>
<comment type="caution">
    <text evidence="1">The sequence shown here is derived from an EMBL/GenBank/DDBJ whole genome shotgun (WGS) entry which is preliminary data.</text>
</comment>
<dbReference type="Proteomes" id="UP000070339">
    <property type="component" value="Unassembled WGS sequence"/>
</dbReference>
<organism evidence="1 2">
    <name type="scientific">Corynebacterium simulans</name>
    <dbReference type="NCBI Taxonomy" id="146827"/>
    <lineage>
        <taxon>Bacteria</taxon>
        <taxon>Bacillati</taxon>
        <taxon>Actinomycetota</taxon>
        <taxon>Actinomycetes</taxon>
        <taxon>Mycobacteriales</taxon>
        <taxon>Corynebacteriaceae</taxon>
        <taxon>Corynebacterium</taxon>
    </lineage>
</organism>
<keyword evidence="2" id="KW-1185">Reference proteome</keyword>
<name>A0ABR5V6B9_9CORY</name>
<proteinExistence type="predicted"/>
<sequence length="40" mass="4745">MLGLEFRRRIPRMLRLTRQIHNGVPSFPRNLIVRTVTVTV</sequence>
<protein>
    <submittedName>
        <fullName evidence="1">Uncharacterized protein</fullName>
    </submittedName>
</protein>
<accession>A0ABR5V6B9</accession>
<evidence type="ECO:0000313" key="1">
    <source>
        <dbReference type="EMBL" id="KXU17053.1"/>
    </source>
</evidence>